<sequence length="770" mass="81731">MPQQQDHDHDRDQDHVPAYGEVDLTTCESEPIHVPGAIQPHGLLLALDGRDHRVVVASENTAGLLGRAPGSVLGADLAELLGADVAARVLQAQEDDNREEALHARLVLGGAEVDVDVVVHVSGERTVVEVEPVGPDAAPVSYRATRGAIARLAGTSGIEALCRRLAREARTVLGFDRVMVYRFDAQWNGEVVAEDHRPGLEPFLGLRYPASDIPAQARRLYALNWTRLIADAEYRPVRLEPLVDPGTGAPLDLSHSVLRSVSPIHLEYLHNMGVTASMSISLIVDGRLWGLVACHHYSGPHRPGYDARSAAEFLGQTASQLVGERARSHERDEALAAQELMSDLLAQVSALGRDPLTSLVEDGRVVDLLGAGGVAVWDGNRLLTAGRVPPWAHVQRIARLLGRADGAVTFTDHLATLDPRLREVAGTASGALRIGLDGNGWMLWLRPEQPETVSWGGDPHEAKTVEVEGSEARISPRKSFEKWQEVVRGRSLPWRPWHASTAERLRSQLTAIMLGRSRDQIAIAESLQRAVVLDEAPEVPGLDVHARYRPAAGGQLGGDWWDLLPLEGGRVAVVVGDVAGHGVHAAAAMAQLRTALRAYLLEGHSPAAALDRLDALVATLNGNHTATALVGVVSPGDGSGAGAGAVVELASAGHPPPLLVSAEGASSPAIQTRPVLGLGFGPTHGGPEEVSTLPVPAEAVLLFFSDGLVERRGASLTVTTVQLGQEAARAVAQGLDTAQVADRLLTAVPGRAEDDTTLVLARLARDHGLT</sequence>
<dbReference type="InterPro" id="IPR035965">
    <property type="entry name" value="PAS-like_dom_sf"/>
</dbReference>
<dbReference type="RefSeq" id="WP_370442321.1">
    <property type="nucleotide sequence ID" value="NZ_JBGFTU010000018.1"/>
</dbReference>
<dbReference type="PANTHER" id="PTHR43156">
    <property type="entry name" value="STAGE II SPORULATION PROTEIN E-RELATED"/>
    <property type="match status" value="1"/>
</dbReference>
<keyword evidence="1" id="KW-0600">Photoreceptor protein</keyword>
<dbReference type="InterPro" id="IPR052016">
    <property type="entry name" value="Bact_Sigma-Reg"/>
</dbReference>
<name>A0ABV4H3E1_9ACTN</name>
<dbReference type="PRINTS" id="PR01033">
    <property type="entry name" value="PHYTOCHROME"/>
</dbReference>
<organism evidence="7 8">
    <name type="scientific">Kineococcus halophytocola</name>
    <dbReference type="NCBI Taxonomy" id="3234027"/>
    <lineage>
        <taxon>Bacteria</taxon>
        <taxon>Bacillati</taxon>
        <taxon>Actinomycetota</taxon>
        <taxon>Actinomycetes</taxon>
        <taxon>Kineosporiales</taxon>
        <taxon>Kineosporiaceae</taxon>
        <taxon>Kineococcus</taxon>
    </lineage>
</organism>
<dbReference type="SUPFAM" id="SSF55785">
    <property type="entry name" value="PYP-like sensor domain (PAS domain)"/>
    <property type="match status" value="1"/>
</dbReference>
<dbReference type="Pfam" id="PF00360">
    <property type="entry name" value="PHY"/>
    <property type="match status" value="1"/>
</dbReference>
<dbReference type="InterPro" id="IPR016132">
    <property type="entry name" value="Phyto_chromo_attachment"/>
</dbReference>
<evidence type="ECO:0000256" key="3">
    <source>
        <dbReference type="ARBA" id="ARBA00022801"/>
    </source>
</evidence>
<dbReference type="InterPro" id="IPR029016">
    <property type="entry name" value="GAF-like_dom_sf"/>
</dbReference>
<dbReference type="PANTHER" id="PTHR43156:SF2">
    <property type="entry name" value="STAGE II SPORULATION PROTEIN E"/>
    <property type="match status" value="1"/>
</dbReference>
<keyword evidence="8" id="KW-1185">Reference proteome</keyword>
<dbReference type="Gene3D" id="3.30.450.40">
    <property type="match status" value="1"/>
</dbReference>
<accession>A0ABV4H3E1</accession>
<evidence type="ECO:0000256" key="5">
    <source>
        <dbReference type="ARBA" id="ARBA00023170"/>
    </source>
</evidence>
<evidence type="ECO:0000256" key="2">
    <source>
        <dbReference type="ARBA" id="ARBA00022606"/>
    </source>
</evidence>
<dbReference type="SMART" id="SM00331">
    <property type="entry name" value="PP2C_SIG"/>
    <property type="match status" value="1"/>
</dbReference>
<evidence type="ECO:0000256" key="4">
    <source>
        <dbReference type="ARBA" id="ARBA00022991"/>
    </source>
</evidence>
<dbReference type="InterPro" id="IPR036457">
    <property type="entry name" value="PPM-type-like_dom_sf"/>
</dbReference>
<dbReference type="InterPro" id="IPR013515">
    <property type="entry name" value="Phytochrome_cen-reg"/>
</dbReference>
<evidence type="ECO:0000256" key="1">
    <source>
        <dbReference type="ARBA" id="ARBA00022543"/>
    </source>
</evidence>
<dbReference type="SUPFAM" id="SSF55781">
    <property type="entry name" value="GAF domain-like"/>
    <property type="match status" value="2"/>
</dbReference>
<keyword evidence="3" id="KW-0378">Hydrolase</keyword>
<comment type="caution">
    <text evidence="7">The sequence shown here is derived from an EMBL/GenBank/DDBJ whole genome shotgun (WGS) entry which is preliminary data.</text>
</comment>
<keyword evidence="5" id="KW-0675">Receptor</keyword>
<dbReference type="SUPFAM" id="SSF81606">
    <property type="entry name" value="PP2C-like"/>
    <property type="match status" value="1"/>
</dbReference>
<gene>
    <name evidence="7" type="ORF">AB2L27_15165</name>
</gene>
<evidence type="ECO:0000259" key="6">
    <source>
        <dbReference type="PROSITE" id="PS50046"/>
    </source>
</evidence>
<dbReference type="Gene3D" id="3.30.450.270">
    <property type="match status" value="1"/>
</dbReference>
<dbReference type="Gene3D" id="3.30.450.20">
    <property type="entry name" value="PAS domain"/>
    <property type="match status" value="1"/>
</dbReference>
<dbReference type="Pfam" id="PF01590">
    <property type="entry name" value="GAF"/>
    <property type="match status" value="1"/>
</dbReference>
<dbReference type="Pfam" id="PF07228">
    <property type="entry name" value="SpoIIE"/>
    <property type="match status" value="1"/>
</dbReference>
<evidence type="ECO:0000313" key="8">
    <source>
        <dbReference type="Proteomes" id="UP001565927"/>
    </source>
</evidence>
<proteinExistence type="predicted"/>
<dbReference type="InterPro" id="IPR001932">
    <property type="entry name" value="PPM-type_phosphatase-like_dom"/>
</dbReference>
<dbReference type="Gene3D" id="3.60.40.10">
    <property type="entry name" value="PPM-type phosphatase domain"/>
    <property type="match status" value="1"/>
</dbReference>
<dbReference type="InterPro" id="IPR001294">
    <property type="entry name" value="Phytochrome"/>
</dbReference>
<protein>
    <submittedName>
        <fullName evidence="7">SpoIIE family protein phosphatase</fullName>
    </submittedName>
</protein>
<feature type="domain" description="Phytochrome chromophore attachment site" evidence="6">
    <location>
        <begin position="157"/>
        <end position="316"/>
    </location>
</feature>
<dbReference type="EMBL" id="JBGFTU010000018">
    <property type="protein sequence ID" value="MEZ0166097.1"/>
    <property type="molecule type" value="Genomic_DNA"/>
</dbReference>
<evidence type="ECO:0000313" key="7">
    <source>
        <dbReference type="EMBL" id="MEZ0166097.1"/>
    </source>
</evidence>
<dbReference type="Pfam" id="PF08446">
    <property type="entry name" value="PAS_2"/>
    <property type="match status" value="1"/>
</dbReference>
<dbReference type="InterPro" id="IPR043150">
    <property type="entry name" value="Phytochrome_PHY_sf"/>
</dbReference>
<dbReference type="InterPro" id="IPR013654">
    <property type="entry name" value="PAS_2"/>
</dbReference>
<dbReference type="SMART" id="SM00065">
    <property type="entry name" value="GAF"/>
    <property type="match status" value="1"/>
</dbReference>
<reference evidence="7 8" key="1">
    <citation type="submission" date="2024-07" db="EMBL/GenBank/DDBJ databases">
        <authorList>
            <person name="Thanompreechachai J."/>
            <person name="Duangmal K."/>
        </authorList>
    </citation>
    <scope>NUCLEOTIDE SEQUENCE [LARGE SCALE GENOMIC DNA]</scope>
    <source>
        <strain evidence="7 8">LSe6-4</strain>
    </source>
</reference>
<keyword evidence="2" id="KW-0716">Sensory transduction</keyword>
<dbReference type="InterPro" id="IPR003018">
    <property type="entry name" value="GAF"/>
</dbReference>
<dbReference type="Proteomes" id="UP001565927">
    <property type="component" value="Unassembled WGS sequence"/>
</dbReference>
<keyword evidence="4" id="KW-0157">Chromophore</keyword>
<dbReference type="PROSITE" id="PS50046">
    <property type="entry name" value="PHYTOCHROME_2"/>
    <property type="match status" value="1"/>
</dbReference>